<dbReference type="Proteomes" id="UP000266301">
    <property type="component" value="Chromosome"/>
</dbReference>
<dbReference type="Gene3D" id="1.10.287.110">
    <property type="entry name" value="DnaJ domain"/>
    <property type="match status" value="1"/>
</dbReference>
<evidence type="ECO:0000256" key="1">
    <source>
        <dbReference type="ARBA" id="ARBA00022705"/>
    </source>
</evidence>
<feature type="domain" description="J" evidence="3">
    <location>
        <begin position="3"/>
        <end position="72"/>
    </location>
</feature>
<dbReference type="SUPFAM" id="SSF48452">
    <property type="entry name" value="TPR-like"/>
    <property type="match status" value="1"/>
</dbReference>
<evidence type="ECO:0000313" key="4">
    <source>
        <dbReference type="EMBL" id="AYD41253.1"/>
    </source>
</evidence>
<dbReference type="InterPro" id="IPR036869">
    <property type="entry name" value="J_dom_sf"/>
</dbReference>
<dbReference type="OrthoDB" id="9779889at2"/>
<protein>
    <submittedName>
        <fullName evidence="4">J domain-containing protein</fullName>
    </submittedName>
</protein>
<dbReference type="PANTHER" id="PTHR24074">
    <property type="entry name" value="CO-CHAPERONE PROTEIN DJLA"/>
    <property type="match status" value="1"/>
</dbReference>
<dbReference type="PROSITE" id="PS50076">
    <property type="entry name" value="DNAJ_2"/>
    <property type="match status" value="1"/>
</dbReference>
<reference evidence="4 5" key="1">
    <citation type="journal article" date="2019" name="Int. J. Syst. Evol. Microbiol.">
        <title>Clostridium fermenticellae sp. nov., isolated from the mud in a fermentation cellar for the production of the Chinese liquor, baijiu.</title>
        <authorList>
            <person name="Xu P.X."/>
            <person name="Chai L.J."/>
            <person name="Qiu T."/>
            <person name="Zhang X.J."/>
            <person name="Lu Z.M."/>
            <person name="Xiao C."/>
            <person name="Wang S.T."/>
            <person name="Shen C.H."/>
            <person name="Shi J.S."/>
            <person name="Xu Z.H."/>
        </authorList>
    </citation>
    <scope>NUCLEOTIDE SEQUENCE [LARGE SCALE GENOMIC DNA]</scope>
    <source>
        <strain evidence="4 5">JN500901</strain>
    </source>
</reference>
<dbReference type="InterPro" id="IPR001623">
    <property type="entry name" value="DnaJ_domain"/>
</dbReference>
<dbReference type="EMBL" id="CP032416">
    <property type="protein sequence ID" value="AYD41253.1"/>
    <property type="molecule type" value="Genomic_DNA"/>
</dbReference>
<accession>A0A386H6U3</accession>
<keyword evidence="5" id="KW-1185">Reference proteome</keyword>
<dbReference type="InterPro" id="IPR019734">
    <property type="entry name" value="TPR_rpt"/>
</dbReference>
<feature type="repeat" description="TPR" evidence="2">
    <location>
        <begin position="111"/>
        <end position="144"/>
    </location>
</feature>
<dbReference type="PRINTS" id="PR00625">
    <property type="entry name" value="JDOMAIN"/>
</dbReference>
<dbReference type="Pfam" id="PF00226">
    <property type="entry name" value="DnaJ"/>
    <property type="match status" value="1"/>
</dbReference>
<keyword evidence="1" id="KW-0235">DNA replication</keyword>
<evidence type="ECO:0000259" key="3">
    <source>
        <dbReference type="PROSITE" id="PS50076"/>
    </source>
</evidence>
<evidence type="ECO:0000256" key="2">
    <source>
        <dbReference type="PROSITE-ProRule" id="PRU00339"/>
    </source>
</evidence>
<gene>
    <name evidence="4" type="ORF">D4Z93_12315</name>
</gene>
<sequence>MKNPYETLGVNENASKDEIKSAYRKLAKKFHPDQYGNNPLKDLAEEKMREINEAYDYLMKNSPQSSSYSGSGNSSNSYNGSNTYSEIEMDIRNGNFAFAEQKLNKITTRNAEWNYLMGLVNLKRGWYNDALNNLNNACRLEPYNMKYREALNQLNNSNRSYREPYYNNRRGNSDMCDMCATLYCMDACCECNGGDFIGCC</sequence>
<dbReference type="PROSITE" id="PS50005">
    <property type="entry name" value="TPR"/>
    <property type="match status" value="1"/>
</dbReference>
<proteinExistence type="predicted"/>
<dbReference type="SUPFAM" id="SSF46565">
    <property type="entry name" value="Chaperone J-domain"/>
    <property type="match status" value="1"/>
</dbReference>
<name>A0A386H6U3_9CLOT</name>
<dbReference type="RefSeq" id="WP_119973930.1">
    <property type="nucleotide sequence ID" value="NZ_CP032416.1"/>
</dbReference>
<dbReference type="SMART" id="SM00271">
    <property type="entry name" value="DnaJ"/>
    <property type="match status" value="1"/>
</dbReference>
<dbReference type="KEGG" id="cfer:D4Z93_12315"/>
<organism evidence="4 5">
    <name type="scientific">Clostridium fermenticellae</name>
    <dbReference type="NCBI Taxonomy" id="2068654"/>
    <lineage>
        <taxon>Bacteria</taxon>
        <taxon>Bacillati</taxon>
        <taxon>Bacillota</taxon>
        <taxon>Clostridia</taxon>
        <taxon>Eubacteriales</taxon>
        <taxon>Clostridiaceae</taxon>
        <taxon>Clostridium</taxon>
    </lineage>
</organism>
<dbReference type="CDD" id="cd06257">
    <property type="entry name" value="DnaJ"/>
    <property type="match status" value="1"/>
</dbReference>
<evidence type="ECO:0000313" key="5">
    <source>
        <dbReference type="Proteomes" id="UP000266301"/>
    </source>
</evidence>
<dbReference type="GO" id="GO:0006260">
    <property type="term" value="P:DNA replication"/>
    <property type="evidence" value="ECO:0007669"/>
    <property type="project" value="UniProtKB-KW"/>
</dbReference>
<dbReference type="InterPro" id="IPR011990">
    <property type="entry name" value="TPR-like_helical_dom_sf"/>
</dbReference>
<dbReference type="InterPro" id="IPR050817">
    <property type="entry name" value="DjlA_DnaK_co-chaperone"/>
</dbReference>
<dbReference type="AlphaFoldDB" id="A0A386H6U3"/>
<keyword evidence="2" id="KW-0802">TPR repeat</keyword>